<name>A0ABS9T600_9ACTN</name>
<sequence length="121" mass="12993">MRPALLGVAVGAALTVASAAVLWWPHSETVHRSRQPAKVSYDDASRHYAGLVREHTLSGDVSYRLTAGRDPGLSYGHTLEIDTALGDSGIVSARWTADGLRIAFGSGHTLFIPARQFTHGR</sequence>
<accession>A0ABS9T600</accession>
<reference evidence="1" key="1">
    <citation type="submission" date="2022-03" db="EMBL/GenBank/DDBJ databases">
        <authorList>
            <person name="Santos J.D.N."/>
            <person name="Kallscheuer N."/>
            <person name="Jogler C."/>
            <person name="Lage O.M."/>
        </authorList>
    </citation>
    <scope>NUCLEOTIDE SEQUENCE</scope>
    <source>
        <strain evidence="1">M600PL45_2</strain>
    </source>
</reference>
<proteinExistence type="predicted"/>
<evidence type="ECO:0000313" key="1">
    <source>
        <dbReference type="EMBL" id="MCH6163966.1"/>
    </source>
</evidence>
<gene>
    <name evidence="1" type="ORF">MMA15_27265</name>
</gene>
<comment type="caution">
    <text evidence="1">The sequence shown here is derived from an EMBL/GenBank/DDBJ whole genome shotgun (WGS) entry which is preliminary data.</text>
</comment>
<protein>
    <submittedName>
        <fullName evidence="1">Uncharacterized protein</fullName>
    </submittedName>
</protein>
<dbReference type="EMBL" id="JAKWJU010000002">
    <property type="protein sequence ID" value="MCH6163966.1"/>
    <property type="molecule type" value="Genomic_DNA"/>
</dbReference>
<organism evidence="1 2">
    <name type="scientific">Streptomyces marispadix</name>
    <dbReference type="NCBI Taxonomy" id="2922868"/>
    <lineage>
        <taxon>Bacteria</taxon>
        <taxon>Bacillati</taxon>
        <taxon>Actinomycetota</taxon>
        <taxon>Actinomycetes</taxon>
        <taxon>Kitasatosporales</taxon>
        <taxon>Streptomycetaceae</taxon>
        <taxon>Streptomyces</taxon>
    </lineage>
</organism>
<dbReference type="RefSeq" id="WP_241062819.1">
    <property type="nucleotide sequence ID" value="NZ_JAKWJU010000002.1"/>
</dbReference>
<keyword evidence="2" id="KW-1185">Reference proteome</keyword>
<dbReference type="Proteomes" id="UP001166784">
    <property type="component" value="Unassembled WGS sequence"/>
</dbReference>
<reference evidence="1" key="2">
    <citation type="journal article" date="2023" name="Int. J. Syst. Evol. Microbiol.">
        <title>Streptomyces marispadix sp. nov., isolated from marine beach sediment of the Northern Coast of Portugal.</title>
        <authorList>
            <person name="dos Santos J.D.N."/>
            <person name="Vitorino I.R."/>
            <person name="Kallscheuer N."/>
            <person name="Srivastava A."/>
            <person name="Krautwurst S."/>
            <person name="Marz M."/>
            <person name="Jogler C."/>
            <person name="Lobo Da Cunha A."/>
            <person name="Catita J."/>
            <person name="Goncalves H."/>
            <person name="Gonzalez I."/>
            <person name="Reyes F."/>
            <person name="Lage O.M."/>
        </authorList>
    </citation>
    <scope>NUCLEOTIDE SEQUENCE</scope>
    <source>
        <strain evidence="1">M600PL45_2</strain>
    </source>
</reference>
<evidence type="ECO:0000313" key="2">
    <source>
        <dbReference type="Proteomes" id="UP001166784"/>
    </source>
</evidence>